<reference evidence="4 5" key="1">
    <citation type="submission" date="2018-04" db="EMBL/GenBank/DDBJ databases">
        <title>Thalassorhabdus spongiae gen. nov., sp. nov., isolated from a marine sponge in South-West Iceland.</title>
        <authorList>
            <person name="Knobloch S."/>
            <person name="Daussin A."/>
            <person name="Johannsson R."/>
            <person name="Marteinsson V.T."/>
        </authorList>
    </citation>
    <scope>NUCLEOTIDE SEQUENCE [LARGE SCALE GENOMIC DNA]</scope>
    <source>
        <strain evidence="4 5">Hp12</strain>
    </source>
</reference>
<dbReference type="PANTHER" id="PTHR43798:SF14">
    <property type="entry name" value="SERINE HYDROLASE-LIKE PROTEIN DDB_G0286239"/>
    <property type="match status" value="1"/>
</dbReference>
<sequence>MNETGPLSKTLKLAHTNLKALCWGDPADPPLLAIHGWLDNANSFRPLAPLIDNYFVVAIDLPGHGRSDHRPEHALYHFTDYVADVYQIAEFLGWSKFSILGHSMGAGIASLFAGTFADRVDKLLLIEGLGPLSIDENDLPALLAQSVTQRFASSAKKRSIALDKAIRARVQASPMKESSARLLLERGLQLGMEGWQWRSDSRLRLPSPWRMSEAQVAGFLTAISAKTLLITAIDDELWKGITPQTRLEQVADLTHLELPGRHHLHMDYPEQVAELINQFLSPQDVLKTG</sequence>
<dbReference type="PANTHER" id="PTHR43798">
    <property type="entry name" value="MONOACYLGLYCEROL LIPASE"/>
    <property type="match status" value="1"/>
</dbReference>
<evidence type="ECO:0000256" key="1">
    <source>
        <dbReference type="ARBA" id="ARBA00008645"/>
    </source>
</evidence>
<evidence type="ECO:0000313" key="5">
    <source>
        <dbReference type="Proteomes" id="UP000244906"/>
    </source>
</evidence>
<comment type="similarity">
    <text evidence="1">Belongs to the AB hydrolase superfamily.</text>
</comment>
<accession>A0A2V1GQ67</accession>
<dbReference type="InterPro" id="IPR000073">
    <property type="entry name" value="AB_hydrolase_1"/>
</dbReference>
<dbReference type="Proteomes" id="UP000244906">
    <property type="component" value="Unassembled WGS sequence"/>
</dbReference>
<proteinExistence type="inferred from homology"/>
<feature type="domain" description="AB hydrolase-1" evidence="3">
    <location>
        <begin position="29"/>
        <end position="155"/>
    </location>
</feature>
<evidence type="ECO:0000313" key="4">
    <source>
        <dbReference type="EMBL" id="PVZ64971.1"/>
    </source>
</evidence>
<dbReference type="InterPro" id="IPR029058">
    <property type="entry name" value="AB_hydrolase_fold"/>
</dbReference>
<dbReference type="SUPFAM" id="SSF53474">
    <property type="entry name" value="alpha/beta-Hydrolases"/>
    <property type="match status" value="1"/>
</dbReference>
<gene>
    <name evidence="4" type="ORF">DC094_19100</name>
</gene>
<dbReference type="Pfam" id="PF00561">
    <property type="entry name" value="Abhydrolase_1"/>
    <property type="match status" value="1"/>
</dbReference>
<keyword evidence="5" id="KW-1185">Reference proteome</keyword>
<protein>
    <submittedName>
        <fullName evidence="4">Alpha/beta hydrolase</fullName>
    </submittedName>
</protein>
<dbReference type="OrthoDB" id="149912at2"/>
<evidence type="ECO:0000256" key="2">
    <source>
        <dbReference type="ARBA" id="ARBA00022801"/>
    </source>
</evidence>
<evidence type="ECO:0000259" key="3">
    <source>
        <dbReference type="Pfam" id="PF00561"/>
    </source>
</evidence>
<dbReference type="AlphaFoldDB" id="A0A2V1GQ67"/>
<name>A0A2V1GQ67_9GAMM</name>
<dbReference type="RefSeq" id="WP_116688726.1">
    <property type="nucleotide sequence ID" value="NZ_CAWNYD010000011.1"/>
</dbReference>
<organism evidence="4 5">
    <name type="scientific">Pelagibaculum spongiae</name>
    <dbReference type="NCBI Taxonomy" id="2080658"/>
    <lineage>
        <taxon>Bacteria</taxon>
        <taxon>Pseudomonadati</taxon>
        <taxon>Pseudomonadota</taxon>
        <taxon>Gammaproteobacteria</taxon>
        <taxon>Oceanospirillales</taxon>
        <taxon>Pelagibaculum</taxon>
    </lineage>
</organism>
<dbReference type="GO" id="GO:0016787">
    <property type="term" value="F:hydrolase activity"/>
    <property type="evidence" value="ECO:0007669"/>
    <property type="project" value="UniProtKB-KW"/>
</dbReference>
<dbReference type="EMBL" id="QDDL01000011">
    <property type="protein sequence ID" value="PVZ64971.1"/>
    <property type="molecule type" value="Genomic_DNA"/>
</dbReference>
<comment type="caution">
    <text evidence="4">The sequence shown here is derived from an EMBL/GenBank/DDBJ whole genome shotgun (WGS) entry which is preliminary data.</text>
</comment>
<dbReference type="GO" id="GO:0016020">
    <property type="term" value="C:membrane"/>
    <property type="evidence" value="ECO:0007669"/>
    <property type="project" value="TreeGrafter"/>
</dbReference>
<dbReference type="Gene3D" id="3.40.50.1820">
    <property type="entry name" value="alpha/beta hydrolase"/>
    <property type="match status" value="1"/>
</dbReference>
<keyword evidence="2 4" id="KW-0378">Hydrolase</keyword>
<dbReference type="InterPro" id="IPR050266">
    <property type="entry name" value="AB_hydrolase_sf"/>
</dbReference>
<dbReference type="PRINTS" id="PR00111">
    <property type="entry name" value="ABHYDROLASE"/>
</dbReference>